<protein>
    <submittedName>
        <fullName evidence="1">Uncharacterized protein</fullName>
    </submittedName>
</protein>
<keyword evidence="2" id="KW-1185">Reference proteome</keyword>
<gene>
    <name evidence="1" type="ORF">CWM47_36795</name>
</gene>
<sequence>MIFFQETRQQGSIKPQATPKVSDSIVLTTAVISARFFGGTQASAMLYTADKQGITMLEKSSFNRRLHRLAMTL</sequence>
<dbReference type="RefSeq" id="WP_100993447.1">
    <property type="nucleotide sequence ID" value="NZ_CP025096.1"/>
</dbReference>
<dbReference type="AlphaFoldDB" id="A0A2K8ZAN4"/>
<dbReference type="EMBL" id="CP025096">
    <property type="protein sequence ID" value="AUD06915.1"/>
    <property type="molecule type" value="Genomic_DNA"/>
</dbReference>
<name>A0A2K8ZAN4_9BACT</name>
<proteinExistence type="predicted"/>
<dbReference type="Proteomes" id="UP000232883">
    <property type="component" value="Chromosome"/>
</dbReference>
<accession>A0A2K8ZAN4</accession>
<evidence type="ECO:0000313" key="2">
    <source>
        <dbReference type="Proteomes" id="UP000232883"/>
    </source>
</evidence>
<dbReference type="KEGG" id="spir:CWM47_36795"/>
<evidence type="ECO:0000313" key="1">
    <source>
        <dbReference type="EMBL" id="AUD06915.1"/>
    </source>
</evidence>
<organism evidence="1 2">
    <name type="scientific">Spirosoma pollinicola</name>
    <dbReference type="NCBI Taxonomy" id="2057025"/>
    <lineage>
        <taxon>Bacteria</taxon>
        <taxon>Pseudomonadati</taxon>
        <taxon>Bacteroidota</taxon>
        <taxon>Cytophagia</taxon>
        <taxon>Cytophagales</taxon>
        <taxon>Cytophagaceae</taxon>
        <taxon>Spirosoma</taxon>
    </lineage>
</organism>
<reference evidence="1 2" key="1">
    <citation type="submission" date="2017-11" db="EMBL/GenBank/DDBJ databases">
        <title>Taxonomic description and genome sequences of Spirosoma HA7 sp. nov., isolated from pollen microhabitat of Corylus avellana.</title>
        <authorList>
            <person name="Ambika Manirajan B."/>
            <person name="Suarez C."/>
            <person name="Ratering S."/>
            <person name="Geissler-Plaum R."/>
            <person name="Cardinale M."/>
            <person name="Sylvia S."/>
        </authorList>
    </citation>
    <scope>NUCLEOTIDE SEQUENCE [LARGE SCALE GENOMIC DNA]</scope>
    <source>
        <strain evidence="1 2">HA7</strain>
    </source>
</reference>